<keyword evidence="8 12" id="KW-0238">DNA-binding</keyword>
<keyword evidence="6" id="KW-0805">Transcription regulation</keyword>
<evidence type="ECO:0000256" key="3">
    <source>
        <dbReference type="ARBA" id="ARBA00022723"/>
    </source>
</evidence>
<comment type="similarity">
    <text evidence="2">Belongs to the THAP1 family.</text>
</comment>
<evidence type="ECO:0000256" key="4">
    <source>
        <dbReference type="ARBA" id="ARBA00022771"/>
    </source>
</evidence>
<proteinExistence type="inferred from homology"/>
<evidence type="ECO:0000256" key="7">
    <source>
        <dbReference type="ARBA" id="ARBA00023054"/>
    </source>
</evidence>
<dbReference type="SMART" id="SM00692">
    <property type="entry name" value="DM3"/>
    <property type="match status" value="1"/>
</dbReference>
<keyword evidence="3" id="KW-0479">Metal-binding</keyword>
<dbReference type="InterPro" id="IPR038441">
    <property type="entry name" value="THAP_Znf_sf"/>
</dbReference>
<evidence type="ECO:0000256" key="6">
    <source>
        <dbReference type="ARBA" id="ARBA00023015"/>
    </source>
</evidence>
<dbReference type="PANTHER" id="PTHR46600:SF1">
    <property type="entry name" value="THAP DOMAIN-CONTAINING PROTEIN 1"/>
    <property type="match status" value="1"/>
</dbReference>
<dbReference type="Gene3D" id="6.20.210.20">
    <property type="entry name" value="THAP domain"/>
    <property type="match status" value="1"/>
</dbReference>
<keyword evidence="15" id="KW-1185">Reference proteome</keyword>
<reference evidence="14" key="1">
    <citation type="submission" date="2019-08" db="EMBL/GenBank/DDBJ databases">
        <title>The genome of the North American firefly Photinus pyralis.</title>
        <authorList>
            <consortium name="Photinus pyralis genome working group"/>
            <person name="Fallon T.R."/>
            <person name="Sander Lower S.E."/>
            <person name="Weng J.-K."/>
        </authorList>
    </citation>
    <scope>NUCLEOTIDE SEQUENCE</scope>
    <source>
        <strain evidence="14">TRF0915ILg1</strain>
        <tissue evidence="14">Whole body</tissue>
    </source>
</reference>
<organism evidence="14 15">
    <name type="scientific">Ignelater luminosus</name>
    <name type="common">Cucubano</name>
    <name type="synonym">Pyrophorus luminosus</name>
    <dbReference type="NCBI Taxonomy" id="2038154"/>
    <lineage>
        <taxon>Eukaryota</taxon>
        <taxon>Metazoa</taxon>
        <taxon>Ecdysozoa</taxon>
        <taxon>Arthropoda</taxon>
        <taxon>Hexapoda</taxon>
        <taxon>Insecta</taxon>
        <taxon>Pterygota</taxon>
        <taxon>Neoptera</taxon>
        <taxon>Endopterygota</taxon>
        <taxon>Coleoptera</taxon>
        <taxon>Polyphaga</taxon>
        <taxon>Elateriformia</taxon>
        <taxon>Elateroidea</taxon>
        <taxon>Elateridae</taxon>
        <taxon>Agrypninae</taxon>
        <taxon>Pyrophorini</taxon>
        <taxon>Ignelater</taxon>
    </lineage>
</organism>
<keyword evidence="9" id="KW-0804">Transcription</keyword>
<keyword evidence="11" id="KW-0131">Cell cycle</keyword>
<evidence type="ECO:0000256" key="8">
    <source>
        <dbReference type="ARBA" id="ARBA00023125"/>
    </source>
</evidence>
<dbReference type="PROSITE" id="PS50950">
    <property type="entry name" value="ZF_THAP"/>
    <property type="match status" value="1"/>
</dbReference>
<dbReference type="OrthoDB" id="6780995at2759"/>
<dbReference type="InterPro" id="IPR026516">
    <property type="entry name" value="THAP1/10"/>
</dbReference>
<dbReference type="GO" id="GO:0005654">
    <property type="term" value="C:nucleoplasm"/>
    <property type="evidence" value="ECO:0007669"/>
    <property type="project" value="UniProtKB-SubCell"/>
</dbReference>
<evidence type="ECO:0000256" key="2">
    <source>
        <dbReference type="ARBA" id="ARBA00006177"/>
    </source>
</evidence>
<dbReference type="InterPro" id="IPR006612">
    <property type="entry name" value="THAP_Znf"/>
</dbReference>
<evidence type="ECO:0000313" key="14">
    <source>
        <dbReference type="EMBL" id="KAF2888472.1"/>
    </source>
</evidence>
<gene>
    <name evidence="14" type="ORF">ILUMI_17700</name>
</gene>
<evidence type="ECO:0000259" key="13">
    <source>
        <dbReference type="PROSITE" id="PS50950"/>
    </source>
</evidence>
<keyword evidence="4 12" id="KW-0863">Zinc-finger</keyword>
<comment type="subcellular location">
    <subcellularLocation>
        <location evidence="1">Nucleus</location>
        <location evidence="1">Nucleoplasm</location>
    </subcellularLocation>
</comment>
<evidence type="ECO:0000256" key="5">
    <source>
        <dbReference type="ARBA" id="ARBA00022833"/>
    </source>
</evidence>
<name>A0A8K0CQJ7_IGNLU</name>
<dbReference type="EMBL" id="VTPC01076986">
    <property type="protein sequence ID" value="KAF2888472.1"/>
    <property type="molecule type" value="Genomic_DNA"/>
</dbReference>
<feature type="domain" description="THAP-type" evidence="13">
    <location>
        <begin position="1"/>
        <end position="81"/>
    </location>
</feature>
<protein>
    <recommendedName>
        <fullName evidence="13">THAP-type domain-containing protein</fullName>
    </recommendedName>
</protein>
<sequence>MVRKCVVCGHKDNKVRTVMYHRFPTDAAVRLLWLEFCQLEESNVDRYKCICSDHFKKEDYDDYSIVNGRKVLRRGSFPSVHAKRIYKGVVSNQGSNAQYNLYNICQKQCKVFIKEGEDINEMFYDENIVNIPNINGESIFEP</sequence>
<keyword evidence="7" id="KW-0175">Coiled coil</keyword>
<dbReference type="GO" id="GO:0008270">
    <property type="term" value="F:zinc ion binding"/>
    <property type="evidence" value="ECO:0007669"/>
    <property type="project" value="UniProtKB-KW"/>
</dbReference>
<comment type="caution">
    <text evidence="14">The sequence shown here is derived from an EMBL/GenBank/DDBJ whole genome shotgun (WGS) entry which is preliminary data.</text>
</comment>
<dbReference type="Proteomes" id="UP000801492">
    <property type="component" value="Unassembled WGS sequence"/>
</dbReference>
<dbReference type="PANTHER" id="PTHR46600">
    <property type="entry name" value="THAP DOMAIN-CONTAINING"/>
    <property type="match status" value="1"/>
</dbReference>
<evidence type="ECO:0000256" key="9">
    <source>
        <dbReference type="ARBA" id="ARBA00023163"/>
    </source>
</evidence>
<evidence type="ECO:0000256" key="1">
    <source>
        <dbReference type="ARBA" id="ARBA00004642"/>
    </source>
</evidence>
<evidence type="ECO:0000256" key="11">
    <source>
        <dbReference type="ARBA" id="ARBA00023306"/>
    </source>
</evidence>
<dbReference type="AlphaFoldDB" id="A0A8K0CQJ7"/>
<accession>A0A8K0CQJ7</accession>
<keyword evidence="5" id="KW-0862">Zinc</keyword>
<keyword evidence="10" id="KW-0539">Nucleus</keyword>
<dbReference type="SMART" id="SM00980">
    <property type="entry name" value="THAP"/>
    <property type="match status" value="1"/>
</dbReference>
<evidence type="ECO:0000256" key="12">
    <source>
        <dbReference type="PROSITE-ProRule" id="PRU00309"/>
    </source>
</evidence>
<evidence type="ECO:0000313" key="15">
    <source>
        <dbReference type="Proteomes" id="UP000801492"/>
    </source>
</evidence>
<dbReference type="SUPFAM" id="SSF57716">
    <property type="entry name" value="Glucocorticoid receptor-like (DNA-binding domain)"/>
    <property type="match status" value="1"/>
</dbReference>
<dbReference type="GO" id="GO:0043565">
    <property type="term" value="F:sequence-specific DNA binding"/>
    <property type="evidence" value="ECO:0007669"/>
    <property type="project" value="InterPro"/>
</dbReference>
<evidence type="ECO:0000256" key="10">
    <source>
        <dbReference type="ARBA" id="ARBA00023242"/>
    </source>
</evidence>
<dbReference type="Pfam" id="PF05485">
    <property type="entry name" value="THAP"/>
    <property type="match status" value="1"/>
</dbReference>